<dbReference type="Proteomes" id="UP000805649">
    <property type="component" value="Unassembled WGS sequence"/>
</dbReference>
<dbReference type="EMBL" id="VUJX02000003">
    <property type="protein sequence ID" value="KAL0939644.1"/>
    <property type="molecule type" value="Genomic_DNA"/>
</dbReference>
<proteinExistence type="predicted"/>
<protein>
    <submittedName>
        <fullName evidence="1">Uncharacterized protein</fullName>
    </submittedName>
</protein>
<organism evidence="1 2">
    <name type="scientific">Colletotrichum truncatum</name>
    <name type="common">Anthracnose fungus</name>
    <name type="synonym">Colletotrichum capsici</name>
    <dbReference type="NCBI Taxonomy" id="5467"/>
    <lineage>
        <taxon>Eukaryota</taxon>
        <taxon>Fungi</taxon>
        <taxon>Dikarya</taxon>
        <taxon>Ascomycota</taxon>
        <taxon>Pezizomycotina</taxon>
        <taxon>Sordariomycetes</taxon>
        <taxon>Hypocreomycetidae</taxon>
        <taxon>Glomerellales</taxon>
        <taxon>Glomerellaceae</taxon>
        <taxon>Colletotrichum</taxon>
        <taxon>Colletotrichum truncatum species complex</taxon>
    </lineage>
</organism>
<evidence type="ECO:0000313" key="2">
    <source>
        <dbReference type="Proteomes" id="UP000805649"/>
    </source>
</evidence>
<sequence>MPRRLRTSTPGMMLGPLGGGPNSPPQSPTSTSPMLNHKQYAARHLPPYHNINRPVLLDDSGIQPTGNGHHFSFTPSNRFAQLSPRTSSDDSDEEEESESESESDESEAPRTKPMPADEDEDSDEEDDSEEESIDEEEESDEDGDISMNIYPPAPAPVPMPAPMPVSMPPPISAPLHTPRMAVDSSSEEESNDEDEEDDDDDDDDEEDDDSEEEEQEEASDSDSDSEILPHAPELPQEPRPAAVAPKANFTVEEMSDFDPMDHDRTGTIAPSGFSSPASARSRSRAPAAAAAAPAELPPGFTQDMRNLNCSASDSESDSDSSEDVDEDAAAHREFVRMQRELRMRKRRTHGSSIGKRTISERSDSDHEDWTPIDPDAVGSSARRLRRRVGDRRSFIHLQFQDPPPPRIDECDEPESEVEGAVYFCDGETLARELPYWSIEIMEYESPSP</sequence>
<keyword evidence="2" id="KW-1185">Reference proteome</keyword>
<reference evidence="1 2" key="1">
    <citation type="journal article" date="2020" name="Phytopathology">
        <title>Genome Sequence Resources of Colletotrichum truncatum, C. plurivorum, C. musicola, and C. sojae: Four Species Pathogenic to Soybean (Glycine max).</title>
        <authorList>
            <person name="Rogerio F."/>
            <person name="Boufleur T.R."/>
            <person name="Ciampi-Guillardi M."/>
            <person name="Sukno S.A."/>
            <person name="Thon M.R."/>
            <person name="Massola Junior N.S."/>
            <person name="Baroncelli R."/>
        </authorList>
    </citation>
    <scope>NUCLEOTIDE SEQUENCE [LARGE SCALE GENOMIC DNA]</scope>
    <source>
        <strain evidence="1 2">CMES1059</strain>
    </source>
</reference>
<gene>
    <name evidence="1" type="ORF">CTRU02_206254</name>
</gene>
<accession>A0ACC3Z6A8</accession>
<name>A0ACC3Z6A8_COLTU</name>
<comment type="caution">
    <text evidence="1">The sequence shown here is derived from an EMBL/GenBank/DDBJ whole genome shotgun (WGS) entry which is preliminary data.</text>
</comment>
<evidence type="ECO:0000313" key="1">
    <source>
        <dbReference type="EMBL" id="KAL0939644.1"/>
    </source>
</evidence>